<dbReference type="GO" id="GO:0061630">
    <property type="term" value="F:ubiquitin protein ligase activity"/>
    <property type="evidence" value="ECO:0007669"/>
    <property type="project" value="UniProtKB-EC"/>
</dbReference>
<evidence type="ECO:0000256" key="6">
    <source>
        <dbReference type="ARBA" id="ARBA00022723"/>
    </source>
</evidence>
<evidence type="ECO:0000256" key="12">
    <source>
        <dbReference type="PROSITE-ProRule" id="PRU00175"/>
    </source>
</evidence>
<dbReference type="OrthoDB" id="8062037at2759"/>
<feature type="domain" description="RING-type" evidence="14">
    <location>
        <begin position="276"/>
        <end position="317"/>
    </location>
</feature>
<dbReference type="PROSITE" id="PS50089">
    <property type="entry name" value="ZF_RING_2"/>
    <property type="match status" value="1"/>
</dbReference>
<accession>A0A9J5YEG3</accession>
<comment type="catalytic activity">
    <reaction evidence="1">
        <text>S-ubiquitinyl-[E2 ubiquitin-conjugating enzyme]-L-cysteine + [acceptor protein]-L-lysine = [E2 ubiquitin-conjugating enzyme]-L-cysteine + N(6)-ubiquitinyl-[acceptor protein]-L-lysine.</text>
        <dbReference type="EC" id="2.3.2.27"/>
    </reaction>
</comment>
<keyword evidence="7 12" id="KW-0863">Zinc-finger</keyword>
<keyword evidence="4" id="KW-0808">Transferase</keyword>
<evidence type="ECO:0000256" key="11">
    <source>
        <dbReference type="ARBA" id="ARBA00023136"/>
    </source>
</evidence>
<sequence>MEHQLPSPNRIFVFCYSSCLIHTLSPLTSQICCHGKELQMAINFSPETFLLILSGRRKQSGRVLHQKRVSQYSFLKAQHILAIMSIVRNFFSSPTSLSSVVLTILALVVYAISPPDDSWVVVGVIAVHVVPVILVVMIYEICSIRQARDRARIASVNHLIDCDELHHYVPPLEAFPTRRRLQDLRLQIALLNREVDEFEHHTYGELSSANIFGIPSMNDEEINALPVHSCKDTCLESEDAPPKQASSSSTSALALDQESMTIGMPDDDGSSDELICNICLEPVIEGDLVCCFPCIHQFHAACLDKWLVLSSSCPVCNLC</sequence>
<reference evidence="15 16" key="1">
    <citation type="submission" date="2020-09" db="EMBL/GenBank/DDBJ databases">
        <title>De no assembly of potato wild relative species, Solanum commersonii.</title>
        <authorList>
            <person name="Cho K."/>
        </authorList>
    </citation>
    <scope>NUCLEOTIDE SEQUENCE [LARGE SCALE GENOMIC DNA]</scope>
    <source>
        <strain evidence="15">LZ3.2</strain>
        <tissue evidence="15">Leaf</tissue>
    </source>
</reference>
<dbReference type="Gene3D" id="3.30.40.10">
    <property type="entry name" value="Zinc/RING finger domain, C3HC4 (zinc finger)"/>
    <property type="match status" value="1"/>
</dbReference>
<dbReference type="GO" id="GO:0016020">
    <property type="term" value="C:membrane"/>
    <property type="evidence" value="ECO:0007669"/>
    <property type="project" value="UniProtKB-SubCell"/>
</dbReference>
<comment type="subcellular location">
    <subcellularLocation>
        <location evidence="2">Membrane</location>
        <topology evidence="2">Multi-pass membrane protein</topology>
    </subcellularLocation>
</comment>
<proteinExistence type="predicted"/>
<evidence type="ECO:0000256" key="1">
    <source>
        <dbReference type="ARBA" id="ARBA00000900"/>
    </source>
</evidence>
<evidence type="ECO:0000256" key="3">
    <source>
        <dbReference type="ARBA" id="ARBA00012483"/>
    </source>
</evidence>
<evidence type="ECO:0000256" key="9">
    <source>
        <dbReference type="ARBA" id="ARBA00022833"/>
    </source>
</evidence>
<evidence type="ECO:0000256" key="10">
    <source>
        <dbReference type="ARBA" id="ARBA00022989"/>
    </source>
</evidence>
<feature type="transmembrane region" description="Helical" evidence="13">
    <location>
        <begin position="90"/>
        <end position="113"/>
    </location>
</feature>
<dbReference type="AlphaFoldDB" id="A0A9J5YEG3"/>
<evidence type="ECO:0000256" key="7">
    <source>
        <dbReference type="ARBA" id="ARBA00022771"/>
    </source>
</evidence>
<feature type="transmembrane region" description="Helical" evidence="13">
    <location>
        <begin position="119"/>
        <end position="142"/>
    </location>
</feature>
<dbReference type="PANTHER" id="PTHR45977">
    <property type="entry name" value="TARGET OF ERK KINASE MPK-1"/>
    <property type="match status" value="1"/>
</dbReference>
<keyword evidence="9" id="KW-0862">Zinc</keyword>
<keyword evidence="10 13" id="KW-1133">Transmembrane helix</keyword>
<evidence type="ECO:0000256" key="2">
    <source>
        <dbReference type="ARBA" id="ARBA00004141"/>
    </source>
</evidence>
<dbReference type="EC" id="2.3.2.27" evidence="3"/>
<keyword evidence="5 13" id="KW-0812">Transmembrane</keyword>
<gene>
    <name evidence="15" type="ORF">H5410_029980</name>
</gene>
<dbReference type="InterPro" id="IPR001841">
    <property type="entry name" value="Znf_RING"/>
</dbReference>
<dbReference type="PANTHER" id="PTHR45977:SF21">
    <property type="entry name" value="ZINC FINGER, C3HC4 TYPE (RING FINGER) PROTEIN"/>
    <property type="match status" value="1"/>
</dbReference>
<organism evidence="15 16">
    <name type="scientific">Solanum commersonii</name>
    <name type="common">Commerson's wild potato</name>
    <name type="synonym">Commerson's nightshade</name>
    <dbReference type="NCBI Taxonomy" id="4109"/>
    <lineage>
        <taxon>Eukaryota</taxon>
        <taxon>Viridiplantae</taxon>
        <taxon>Streptophyta</taxon>
        <taxon>Embryophyta</taxon>
        <taxon>Tracheophyta</taxon>
        <taxon>Spermatophyta</taxon>
        <taxon>Magnoliopsida</taxon>
        <taxon>eudicotyledons</taxon>
        <taxon>Gunneridae</taxon>
        <taxon>Pentapetalae</taxon>
        <taxon>asterids</taxon>
        <taxon>lamiids</taxon>
        <taxon>Solanales</taxon>
        <taxon>Solanaceae</taxon>
        <taxon>Solanoideae</taxon>
        <taxon>Solaneae</taxon>
        <taxon>Solanum</taxon>
    </lineage>
</organism>
<dbReference type="Proteomes" id="UP000824120">
    <property type="component" value="Chromosome 6"/>
</dbReference>
<comment type="caution">
    <text evidence="15">The sequence shown here is derived from an EMBL/GenBank/DDBJ whole genome shotgun (WGS) entry which is preliminary data.</text>
</comment>
<evidence type="ECO:0000256" key="8">
    <source>
        <dbReference type="ARBA" id="ARBA00022786"/>
    </source>
</evidence>
<keyword evidence="11 13" id="KW-0472">Membrane</keyword>
<evidence type="ECO:0000313" key="15">
    <source>
        <dbReference type="EMBL" id="KAG5598610.1"/>
    </source>
</evidence>
<evidence type="ECO:0000313" key="16">
    <source>
        <dbReference type="Proteomes" id="UP000824120"/>
    </source>
</evidence>
<dbReference type="GO" id="GO:0006511">
    <property type="term" value="P:ubiquitin-dependent protein catabolic process"/>
    <property type="evidence" value="ECO:0007669"/>
    <property type="project" value="TreeGrafter"/>
</dbReference>
<keyword evidence="16" id="KW-1185">Reference proteome</keyword>
<dbReference type="InterPro" id="IPR013083">
    <property type="entry name" value="Znf_RING/FYVE/PHD"/>
</dbReference>
<evidence type="ECO:0000256" key="4">
    <source>
        <dbReference type="ARBA" id="ARBA00022679"/>
    </source>
</evidence>
<protein>
    <recommendedName>
        <fullName evidence="3">RING-type E3 ubiquitin transferase</fullName>
        <ecNumber evidence="3">2.3.2.27</ecNumber>
    </recommendedName>
</protein>
<keyword evidence="8" id="KW-0833">Ubl conjugation pathway</keyword>
<keyword evidence="6" id="KW-0479">Metal-binding</keyword>
<dbReference type="EMBL" id="JACXVP010000006">
    <property type="protein sequence ID" value="KAG5598610.1"/>
    <property type="molecule type" value="Genomic_DNA"/>
</dbReference>
<evidence type="ECO:0000259" key="14">
    <source>
        <dbReference type="PROSITE" id="PS50089"/>
    </source>
</evidence>
<name>A0A9J5YEG3_SOLCO</name>
<dbReference type="Pfam" id="PF13639">
    <property type="entry name" value="zf-RING_2"/>
    <property type="match status" value="1"/>
</dbReference>
<dbReference type="SMART" id="SM00184">
    <property type="entry name" value="RING"/>
    <property type="match status" value="1"/>
</dbReference>
<dbReference type="GO" id="GO:0008270">
    <property type="term" value="F:zinc ion binding"/>
    <property type="evidence" value="ECO:0007669"/>
    <property type="project" value="UniProtKB-KW"/>
</dbReference>
<evidence type="ECO:0000256" key="5">
    <source>
        <dbReference type="ARBA" id="ARBA00022692"/>
    </source>
</evidence>
<evidence type="ECO:0000256" key="13">
    <source>
        <dbReference type="SAM" id="Phobius"/>
    </source>
</evidence>
<dbReference type="SUPFAM" id="SSF57850">
    <property type="entry name" value="RING/U-box"/>
    <property type="match status" value="1"/>
</dbReference>
<dbReference type="GO" id="GO:0016567">
    <property type="term" value="P:protein ubiquitination"/>
    <property type="evidence" value="ECO:0007669"/>
    <property type="project" value="TreeGrafter"/>
</dbReference>